<protein>
    <recommendedName>
        <fullName evidence="3">Glycosyltransferase</fullName>
    </recommendedName>
</protein>
<dbReference type="EMBL" id="FOIR01000001">
    <property type="protein sequence ID" value="SEV89875.1"/>
    <property type="molecule type" value="Genomic_DNA"/>
</dbReference>
<sequence>MKKSALIIFVKNPIEGKAKTRLAKTIGNKKAMEVYRALLAKTKAETISLTCDKQVHYNDFINENDLWQHDVYSKQLQISAGLGEKMQHAFQQAFDSGYEQVCIIGSDCYDITQEILEEAFAALAQNDLVIGPSEDGGYYLLGMKKLIPELFANKAWSTESVAADTLKDAENLNLQAHQLTTLNDVDVEADLGNWADEILKIE</sequence>
<dbReference type="NCBIfam" id="TIGR04282">
    <property type="entry name" value="glyco_like_cofC"/>
    <property type="match status" value="1"/>
</dbReference>
<dbReference type="Gene3D" id="3.90.550.10">
    <property type="entry name" value="Spore Coat Polysaccharide Biosynthesis Protein SpsA, Chain A"/>
    <property type="match status" value="1"/>
</dbReference>
<dbReference type="STRING" id="1267423.SAMN05216290_0553"/>
<dbReference type="PANTHER" id="PTHR36529:SF1">
    <property type="entry name" value="GLYCOSYLTRANSFERASE"/>
    <property type="match status" value="1"/>
</dbReference>
<reference evidence="2" key="1">
    <citation type="submission" date="2016-10" db="EMBL/GenBank/DDBJ databases">
        <authorList>
            <person name="Varghese N."/>
            <person name="Submissions S."/>
        </authorList>
    </citation>
    <scope>NUCLEOTIDE SEQUENCE [LARGE SCALE GENOMIC DNA]</scope>
    <source>
        <strain evidence="2">CGMCC 1.12402</strain>
    </source>
</reference>
<dbReference type="InterPro" id="IPR018641">
    <property type="entry name" value="Trfase_1_rSAM/seldom-assoc"/>
</dbReference>
<organism evidence="1 2">
    <name type="scientific">Roseivirga pacifica</name>
    <dbReference type="NCBI Taxonomy" id="1267423"/>
    <lineage>
        <taxon>Bacteria</taxon>
        <taxon>Pseudomonadati</taxon>
        <taxon>Bacteroidota</taxon>
        <taxon>Cytophagia</taxon>
        <taxon>Cytophagales</taxon>
        <taxon>Roseivirgaceae</taxon>
        <taxon>Roseivirga</taxon>
    </lineage>
</organism>
<proteinExistence type="predicted"/>
<gene>
    <name evidence="1" type="ORF">SAMN05216290_0553</name>
</gene>
<dbReference type="Pfam" id="PF09837">
    <property type="entry name" value="DUF2064"/>
    <property type="match status" value="1"/>
</dbReference>
<keyword evidence="2" id="KW-1185">Reference proteome</keyword>
<evidence type="ECO:0000313" key="2">
    <source>
        <dbReference type="Proteomes" id="UP000199437"/>
    </source>
</evidence>
<dbReference type="AlphaFoldDB" id="A0A1I0MN66"/>
<evidence type="ECO:0000313" key="1">
    <source>
        <dbReference type="EMBL" id="SEV89875.1"/>
    </source>
</evidence>
<dbReference type="InterPro" id="IPR029044">
    <property type="entry name" value="Nucleotide-diphossugar_trans"/>
</dbReference>
<dbReference type="GeneID" id="99985312"/>
<dbReference type="PANTHER" id="PTHR36529">
    <property type="entry name" value="SLL1095 PROTEIN"/>
    <property type="match status" value="1"/>
</dbReference>
<name>A0A1I0MN66_9BACT</name>
<dbReference type="SUPFAM" id="SSF53448">
    <property type="entry name" value="Nucleotide-diphospho-sugar transferases"/>
    <property type="match status" value="1"/>
</dbReference>
<accession>A0A1I0MN66</accession>
<dbReference type="OrthoDB" id="9798250at2"/>
<dbReference type="RefSeq" id="WP_090256858.1">
    <property type="nucleotide sequence ID" value="NZ_FOIR01000001.1"/>
</dbReference>
<evidence type="ECO:0008006" key="3">
    <source>
        <dbReference type="Google" id="ProtNLM"/>
    </source>
</evidence>
<dbReference type="Proteomes" id="UP000199437">
    <property type="component" value="Unassembled WGS sequence"/>
</dbReference>